<keyword evidence="3" id="KW-1185">Reference proteome</keyword>
<evidence type="ECO:0000313" key="3">
    <source>
        <dbReference type="Proteomes" id="UP000005239"/>
    </source>
</evidence>
<dbReference type="AlphaFoldDB" id="A0A8R1USK5"/>
<dbReference type="Proteomes" id="UP000005239">
    <property type="component" value="Unassembled WGS sequence"/>
</dbReference>
<proteinExistence type="predicted"/>
<sequence length="168" mass="18322">IPGVKGATVPPPLPSARLSPASSDRAPPVSCSDCCRITKKFPFSILHSCARDGRSTLTLALFHPQFGESSSVSLGNPTSIAHLDHLEEDQGRILIASCDLRRLLREFTLNHARLRRLDDLLLDSNHRLSATGHRQQKAKKISSLDPLSMNTKIPFPSLTMFLPAGPVP</sequence>
<gene>
    <name evidence="2" type="primary">WBGene00277966</name>
</gene>
<dbReference type="EnsemblMetazoa" id="PPA39597.1">
    <property type="protein sequence ID" value="PPA39597.1"/>
    <property type="gene ID" value="WBGene00277966"/>
</dbReference>
<accession>A0A8R1USK5</accession>
<protein>
    <submittedName>
        <fullName evidence="2">Uncharacterized protein</fullName>
    </submittedName>
</protein>
<reference evidence="3" key="1">
    <citation type="journal article" date="2008" name="Nat. Genet.">
        <title>The Pristionchus pacificus genome provides a unique perspective on nematode lifestyle and parasitism.</title>
        <authorList>
            <person name="Dieterich C."/>
            <person name="Clifton S.W."/>
            <person name="Schuster L.N."/>
            <person name="Chinwalla A."/>
            <person name="Delehaunty K."/>
            <person name="Dinkelacker I."/>
            <person name="Fulton L."/>
            <person name="Fulton R."/>
            <person name="Godfrey J."/>
            <person name="Minx P."/>
            <person name="Mitreva M."/>
            <person name="Roeseler W."/>
            <person name="Tian H."/>
            <person name="Witte H."/>
            <person name="Yang S.P."/>
            <person name="Wilson R.K."/>
            <person name="Sommer R.J."/>
        </authorList>
    </citation>
    <scope>NUCLEOTIDE SEQUENCE [LARGE SCALE GENOMIC DNA]</scope>
    <source>
        <strain evidence="3">PS312</strain>
    </source>
</reference>
<feature type="compositionally biased region" description="Low complexity" evidence="1">
    <location>
        <begin position="15"/>
        <end position="28"/>
    </location>
</feature>
<reference evidence="2" key="2">
    <citation type="submission" date="2022-06" db="UniProtKB">
        <authorList>
            <consortium name="EnsemblMetazoa"/>
        </authorList>
    </citation>
    <scope>IDENTIFICATION</scope>
    <source>
        <strain evidence="2">PS312</strain>
    </source>
</reference>
<name>A0A8R1USK5_PRIPA</name>
<evidence type="ECO:0000313" key="2">
    <source>
        <dbReference type="EnsemblMetazoa" id="PPA39597.1"/>
    </source>
</evidence>
<feature type="region of interest" description="Disordered" evidence="1">
    <location>
        <begin position="1"/>
        <end position="28"/>
    </location>
</feature>
<evidence type="ECO:0000256" key="1">
    <source>
        <dbReference type="SAM" id="MobiDB-lite"/>
    </source>
</evidence>
<organism evidence="2 3">
    <name type="scientific">Pristionchus pacificus</name>
    <name type="common">Parasitic nematode worm</name>
    <dbReference type="NCBI Taxonomy" id="54126"/>
    <lineage>
        <taxon>Eukaryota</taxon>
        <taxon>Metazoa</taxon>
        <taxon>Ecdysozoa</taxon>
        <taxon>Nematoda</taxon>
        <taxon>Chromadorea</taxon>
        <taxon>Rhabditida</taxon>
        <taxon>Rhabditina</taxon>
        <taxon>Diplogasteromorpha</taxon>
        <taxon>Diplogasteroidea</taxon>
        <taxon>Neodiplogasteridae</taxon>
        <taxon>Pristionchus</taxon>
    </lineage>
</organism>